<dbReference type="AlphaFoldDB" id="A0A7M7PR66"/>
<organism evidence="4 5">
    <name type="scientific">Strongylocentrotus purpuratus</name>
    <name type="common">Purple sea urchin</name>
    <dbReference type="NCBI Taxonomy" id="7668"/>
    <lineage>
        <taxon>Eukaryota</taxon>
        <taxon>Metazoa</taxon>
        <taxon>Echinodermata</taxon>
        <taxon>Eleutherozoa</taxon>
        <taxon>Echinozoa</taxon>
        <taxon>Echinoidea</taxon>
        <taxon>Euechinoidea</taxon>
        <taxon>Echinacea</taxon>
        <taxon>Camarodonta</taxon>
        <taxon>Echinidea</taxon>
        <taxon>Strongylocentrotidae</taxon>
        <taxon>Strongylocentrotus</taxon>
    </lineage>
</organism>
<dbReference type="KEGG" id="spu:592199"/>
<evidence type="ECO:0000256" key="1">
    <source>
        <dbReference type="ARBA" id="ARBA00006235"/>
    </source>
</evidence>
<dbReference type="RefSeq" id="XP_030854055.1">
    <property type="nucleotide sequence ID" value="XM_030998195.1"/>
</dbReference>
<dbReference type="GO" id="GO:0005524">
    <property type="term" value="F:ATP binding"/>
    <property type="evidence" value="ECO:0007669"/>
    <property type="project" value="InterPro"/>
</dbReference>
<dbReference type="Pfam" id="PF21376">
    <property type="entry name" value="TOR1A_C"/>
    <property type="match status" value="1"/>
</dbReference>
<evidence type="ECO:0000256" key="2">
    <source>
        <dbReference type="SAM" id="SignalP"/>
    </source>
</evidence>
<accession>A0A7M7PR66</accession>
<comment type="similarity">
    <text evidence="1">Belongs to the ClpA/ClpB family. Torsin subfamily.</text>
</comment>
<dbReference type="SUPFAM" id="SSF52540">
    <property type="entry name" value="P-loop containing nucleoside triphosphate hydrolases"/>
    <property type="match status" value="1"/>
</dbReference>
<dbReference type="OMA" id="HFPHRSE"/>
<protein>
    <recommendedName>
        <fullName evidence="3">Torsin-1A C-terminal domain-containing protein</fullName>
    </recommendedName>
</protein>
<dbReference type="FunCoup" id="A0A7M7PR66">
    <property type="interactions" value="1451"/>
</dbReference>
<reference evidence="5" key="1">
    <citation type="submission" date="2015-02" db="EMBL/GenBank/DDBJ databases">
        <title>Genome sequencing for Strongylocentrotus purpuratus.</title>
        <authorList>
            <person name="Murali S."/>
            <person name="Liu Y."/>
            <person name="Vee V."/>
            <person name="English A."/>
            <person name="Wang M."/>
            <person name="Skinner E."/>
            <person name="Han Y."/>
            <person name="Muzny D.M."/>
            <person name="Worley K.C."/>
            <person name="Gibbs R.A."/>
        </authorList>
    </citation>
    <scope>NUCLEOTIDE SEQUENCE</scope>
</reference>
<dbReference type="InParanoid" id="A0A7M7PR66"/>
<dbReference type="GeneID" id="592199"/>
<dbReference type="GO" id="GO:0016887">
    <property type="term" value="F:ATP hydrolysis activity"/>
    <property type="evidence" value="ECO:0007669"/>
    <property type="project" value="InterPro"/>
</dbReference>
<keyword evidence="2" id="KW-0732">Signal</keyword>
<dbReference type="PANTHER" id="PTHR10760:SF2">
    <property type="entry name" value="LD13476P-RELATED"/>
    <property type="match status" value="1"/>
</dbReference>
<evidence type="ECO:0000259" key="3">
    <source>
        <dbReference type="Pfam" id="PF21376"/>
    </source>
</evidence>
<dbReference type="InterPro" id="IPR027417">
    <property type="entry name" value="P-loop_NTPase"/>
</dbReference>
<evidence type="ECO:0000313" key="4">
    <source>
        <dbReference type="EnsemblMetazoa" id="XP_030854055"/>
    </source>
</evidence>
<proteinExistence type="inferred from homology"/>
<dbReference type="Gene3D" id="3.40.50.300">
    <property type="entry name" value="P-loop containing nucleotide triphosphate hydrolases"/>
    <property type="match status" value="1"/>
</dbReference>
<dbReference type="InterPro" id="IPR049337">
    <property type="entry name" value="TOR1A_C"/>
</dbReference>
<dbReference type="GO" id="GO:0012505">
    <property type="term" value="C:endomembrane system"/>
    <property type="evidence" value="ECO:0007669"/>
    <property type="project" value="UniProtKB-ARBA"/>
</dbReference>
<dbReference type="EnsemblMetazoa" id="XM_030998195">
    <property type="protein sequence ID" value="XP_030854055"/>
    <property type="gene ID" value="LOC592199"/>
</dbReference>
<dbReference type="InterPro" id="IPR010448">
    <property type="entry name" value="Torsin"/>
</dbReference>
<dbReference type="PANTHER" id="PTHR10760">
    <property type="entry name" value="TORSIN"/>
    <property type="match status" value="1"/>
</dbReference>
<keyword evidence="5" id="KW-1185">Reference proteome</keyword>
<dbReference type="GO" id="GO:0005737">
    <property type="term" value="C:cytoplasm"/>
    <property type="evidence" value="ECO:0007669"/>
    <property type="project" value="UniProtKB-ARBA"/>
</dbReference>
<feature type="chain" id="PRO_5029616381" description="Torsin-1A C-terminal domain-containing protein" evidence="2">
    <location>
        <begin position="18"/>
        <end position="344"/>
    </location>
</feature>
<dbReference type="Pfam" id="PF06309">
    <property type="entry name" value="Torsin"/>
    <property type="match status" value="1"/>
</dbReference>
<dbReference type="FunFam" id="3.40.50.300:FF:002370">
    <property type="entry name" value="Torsin family 3, member A"/>
    <property type="match status" value="1"/>
</dbReference>
<name>A0A7M7PR66_STRPU</name>
<reference evidence="4" key="2">
    <citation type="submission" date="2021-01" db="UniProtKB">
        <authorList>
            <consortium name="EnsemblMetazoa"/>
        </authorList>
    </citation>
    <scope>IDENTIFICATION</scope>
</reference>
<feature type="signal peptide" evidence="2">
    <location>
        <begin position="1"/>
        <end position="17"/>
    </location>
</feature>
<dbReference type="Proteomes" id="UP000007110">
    <property type="component" value="Unassembled WGS sequence"/>
</dbReference>
<sequence length="344" mass="38729">MMWGVAFYGFFFMLCSCVLNSQAGVALWTKKHLHSLNPLCYGTIECCFHKWTYRPDIDALAKAFDDHLFGQPLAQTTVLGAIDGHVTNPNPPKPLVLSLHGPAGTGKNHISRLTVESLFKHGMDSSFVTLKISTKDFPHKAHLEKYKEELVSLIKSKVSSCPHHVFIFDEVENMPAGLLDNIKGFLDHHTKVEGTDYRKAIFIFRSNLAAQAINKHVWESYEKGIAREDIPLVEMERIIMNEVSENPDAGFYKARIISSHLVSHFIPFFPLEASHVRQCIHAEFKVRGYASTSSLEDDVLAQLQFNGPRGSRVFAVKGCKNVAEKVNILLYKLKAKGHTRHTDL</sequence>
<dbReference type="OrthoDB" id="19623at2759"/>
<evidence type="ECO:0000313" key="5">
    <source>
        <dbReference type="Proteomes" id="UP000007110"/>
    </source>
</evidence>
<feature type="domain" description="Torsin-1A C-terminal" evidence="3">
    <location>
        <begin position="271"/>
        <end position="326"/>
    </location>
</feature>